<comment type="similarity">
    <text evidence="1">Belongs to the LytR/CpsA/Psr (LCP) family.</text>
</comment>
<proteinExistence type="inferred from homology"/>
<dbReference type="PANTHER" id="PTHR33392:SF6">
    <property type="entry name" value="POLYISOPRENYL-TEICHOIC ACID--PEPTIDOGLYCAN TEICHOIC ACID TRANSFERASE TAGU"/>
    <property type="match status" value="1"/>
</dbReference>
<protein>
    <submittedName>
        <fullName evidence="3">Transcriptional regulator LytR</fullName>
    </submittedName>
</protein>
<gene>
    <name evidence="3" type="primary">lytR_1</name>
    <name evidence="3" type="ORF">MAMMFC1_00367</name>
</gene>
<evidence type="ECO:0000313" key="3">
    <source>
        <dbReference type="EMBL" id="BBB89733.1"/>
    </source>
</evidence>
<dbReference type="PANTHER" id="PTHR33392">
    <property type="entry name" value="POLYISOPRENYL-TEICHOIC ACID--PEPTIDOGLYCAN TEICHOIC ACID TRANSFERASE TAGU"/>
    <property type="match status" value="1"/>
</dbReference>
<organism evidence="3 4">
    <name type="scientific">Methylomusa anaerophila</name>
    <dbReference type="NCBI Taxonomy" id="1930071"/>
    <lineage>
        <taxon>Bacteria</taxon>
        <taxon>Bacillati</taxon>
        <taxon>Bacillota</taxon>
        <taxon>Negativicutes</taxon>
        <taxon>Selenomonadales</taxon>
        <taxon>Sporomusaceae</taxon>
        <taxon>Methylomusa</taxon>
    </lineage>
</organism>
<dbReference type="InterPro" id="IPR004474">
    <property type="entry name" value="LytR_CpsA_psr"/>
</dbReference>
<reference evidence="3 4" key="1">
    <citation type="journal article" date="2018" name="Int. J. Syst. Evol. Microbiol.">
        <title>Methylomusa anaerophila gen. nov., sp. nov., an anaerobic methanol-utilizing bacterium isolated from a microbial fuel cell.</title>
        <authorList>
            <person name="Amano N."/>
            <person name="Yamamuro A."/>
            <person name="Miyahara M."/>
            <person name="Kouzuma A."/>
            <person name="Abe T."/>
            <person name="Watanabe K."/>
        </authorList>
    </citation>
    <scope>NUCLEOTIDE SEQUENCE [LARGE SCALE GENOMIC DNA]</scope>
    <source>
        <strain evidence="3 4">MMFC1</strain>
    </source>
</reference>
<dbReference type="NCBIfam" id="TIGR00350">
    <property type="entry name" value="lytR_cpsA_psr"/>
    <property type="match status" value="1"/>
</dbReference>
<dbReference type="InterPro" id="IPR050922">
    <property type="entry name" value="LytR/CpsA/Psr_CW_biosynth"/>
</dbReference>
<dbReference type="Proteomes" id="UP000276437">
    <property type="component" value="Chromosome"/>
</dbReference>
<dbReference type="EMBL" id="AP018449">
    <property type="protein sequence ID" value="BBB89733.1"/>
    <property type="molecule type" value="Genomic_DNA"/>
</dbReference>
<dbReference type="KEGG" id="mana:MAMMFC1_00367"/>
<dbReference type="Gene3D" id="3.40.630.190">
    <property type="entry name" value="LCP protein"/>
    <property type="match status" value="1"/>
</dbReference>
<feature type="domain" description="Cell envelope-related transcriptional attenuator" evidence="2">
    <location>
        <begin position="89"/>
        <end position="236"/>
    </location>
</feature>
<sequence length="336" mass="37829">MRDMNLRARGRRRKIRWDRVFLVLVLFLLVIASLAGASIYVYTILTREPAARVAATAERPVQTLNNRVNILILGLDDLDRDNPGNTARRSDSMIIASFNPEDGTMNLLSLPRDTEVSIPGHKGLDKLNHAYAYGGPELARNTVEQFLRVPINYYVALDWEGFIKISDILGGVNLYVEHDMNYDDPYADLQIHLARGYQHLDGNKAGQYVRYRSDELGDIGRVQRQQRFLKAIVKESMQFGSIFKMPALASAAKQHIHTDMSFFTLFKLAINLANFKTDSVHAEMLPGNFATIDGSSYWILDKDQAKLIVEKMLLSTNTKMSGVYQNGSGGASIRKN</sequence>
<dbReference type="Pfam" id="PF03816">
    <property type="entry name" value="LytR_cpsA_psr"/>
    <property type="match status" value="1"/>
</dbReference>
<evidence type="ECO:0000313" key="4">
    <source>
        <dbReference type="Proteomes" id="UP000276437"/>
    </source>
</evidence>
<evidence type="ECO:0000259" key="2">
    <source>
        <dbReference type="Pfam" id="PF03816"/>
    </source>
</evidence>
<evidence type="ECO:0000256" key="1">
    <source>
        <dbReference type="ARBA" id="ARBA00006068"/>
    </source>
</evidence>
<dbReference type="AlphaFoldDB" id="A0A348AF85"/>
<keyword evidence="4" id="KW-1185">Reference proteome</keyword>
<name>A0A348AF85_9FIRM</name>
<accession>A0A348AF85</accession>
<dbReference type="RefSeq" id="WP_232035613.1">
    <property type="nucleotide sequence ID" value="NZ_AP018449.1"/>
</dbReference>